<dbReference type="OrthoDB" id="267661at2"/>
<keyword evidence="1" id="KW-0472">Membrane</keyword>
<accession>A0A5C6A6A6</accession>
<dbReference type="Proteomes" id="UP000317421">
    <property type="component" value="Unassembled WGS sequence"/>
</dbReference>
<feature type="signal peptide" evidence="2">
    <location>
        <begin position="1"/>
        <end position="28"/>
    </location>
</feature>
<dbReference type="Gene3D" id="3.40.50.880">
    <property type="match status" value="1"/>
</dbReference>
<organism evidence="3 4">
    <name type="scientific">Botrimarina colliarenosi</name>
    <dbReference type="NCBI Taxonomy" id="2528001"/>
    <lineage>
        <taxon>Bacteria</taxon>
        <taxon>Pseudomonadati</taxon>
        <taxon>Planctomycetota</taxon>
        <taxon>Planctomycetia</taxon>
        <taxon>Pirellulales</taxon>
        <taxon>Lacipirellulaceae</taxon>
        <taxon>Botrimarina</taxon>
    </lineage>
</organism>
<keyword evidence="4" id="KW-1185">Reference proteome</keyword>
<comment type="caution">
    <text evidence="3">The sequence shown here is derived from an EMBL/GenBank/DDBJ whole genome shotgun (WGS) entry which is preliminary data.</text>
</comment>
<feature type="chain" id="PRO_5023013652" evidence="2">
    <location>
        <begin position="29"/>
        <end position="754"/>
    </location>
</feature>
<keyword evidence="1" id="KW-1133">Transmembrane helix</keyword>
<protein>
    <submittedName>
        <fullName evidence="3">Uncharacterized protein</fullName>
    </submittedName>
</protein>
<feature type="transmembrane region" description="Helical" evidence="1">
    <location>
        <begin position="437"/>
        <end position="458"/>
    </location>
</feature>
<dbReference type="EMBL" id="SJPR01000006">
    <property type="protein sequence ID" value="TWT94808.1"/>
    <property type="molecule type" value="Genomic_DNA"/>
</dbReference>
<evidence type="ECO:0000313" key="4">
    <source>
        <dbReference type="Proteomes" id="UP000317421"/>
    </source>
</evidence>
<reference evidence="3 4" key="1">
    <citation type="submission" date="2019-02" db="EMBL/GenBank/DDBJ databases">
        <title>Deep-cultivation of Planctomycetes and their phenomic and genomic characterization uncovers novel biology.</title>
        <authorList>
            <person name="Wiegand S."/>
            <person name="Jogler M."/>
            <person name="Boedeker C."/>
            <person name="Pinto D."/>
            <person name="Vollmers J."/>
            <person name="Rivas-Marin E."/>
            <person name="Kohn T."/>
            <person name="Peeters S.H."/>
            <person name="Heuer A."/>
            <person name="Rast P."/>
            <person name="Oberbeckmann S."/>
            <person name="Bunk B."/>
            <person name="Jeske O."/>
            <person name="Meyerdierks A."/>
            <person name="Storesund J.E."/>
            <person name="Kallscheuer N."/>
            <person name="Luecker S."/>
            <person name="Lage O.M."/>
            <person name="Pohl T."/>
            <person name="Merkel B.J."/>
            <person name="Hornburger P."/>
            <person name="Mueller R.-W."/>
            <person name="Bruemmer F."/>
            <person name="Labrenz M."/>
            <person name="Spormann A.M."/>
            <person name="Op Den Camp H."/>
            <person name="Overmann J."/>
            <person name="Amann R."/>
            <person name="Jetten M.S.M."/>
            <person name="Mascher T."/>
            <person name="Medema M.H."/>
            <person name="Devos D.P."/>
            <person name="Kaster A.-K."/>
            <person name="Ovreas L."/>
            <person name="Rohde M."/>
            <person name="Galperin M.Y."/>
            <person name="Jogler C."/>
        </authorList>
    </citation>
    <scope>NUCLEOTIDE SEQUENCE [LARGE SCALE GENOMIC DNA]</scope>
    <source>
        <strain evidence="3 4">Pla108</strain>
    </source>
</reference>
<dbReference type="InterPro" id="IPR029062">
    <property type="entry name" value="Class_I_gatase-like"/>
</dbReference>
<dbReference type="RefSeq" id="WP_146446356.1">
    <property type="nucleotide sequence ID" value="NZ_SJPR01000006.1"/>
</dbReference>
<gene>
    <name evidence="3" type="ORF">Pla108_36590</name>
</gene>
<sequence precursor="true">MTRLARRAVTVAALLAVALHAMGAAALAAEKPKIVGAHLGLGDGYKLGCWAPLRVEVEGGDTPLAVTVLAITPDNDGVGVATSAPGGRPLSTEPGRVSEERLYVRIGQQNAPVEVRIYADGREVDRHLFPVNGGDPAKLASGEELPLPQAATDRLIVQAGADVGVTPPEYELQASQTTTAVTLIDDAADLPRDAIGYDGVNQLVLVAGSRAGGAQGSWLGALTPSDDRVRALVEWVKSGGRIVVSCGAGAPALLAPGGPLAEFSPGDFVGPSSIAVATAIERFTDAPDAESIDLRGGALNVASFENARGQVLAFAGRSVDETPLIFRTPLGFGEVTFVAFDLDAPLIVGWKGRPPLLRRLLGIAGDAASTQPTYNQGWYNGQDLVNVLLARLDNLFTGVRTAPFLAIVGLVALYLLLIGPGDYFFVKKVLGRVEATWVTFPLLVALTSAAAYYGAYWLKGDRLRVNYLEIIDVDTTSGQSRGLLVTHLFSPRAERYDLSLAPKTLAGEPLTPTSLATAWLGKPGHGLGGMQTYRGNDQTGVRPNYQIDATPLVTGVERHANLVGLPVQVWSTKSLVASYGGPIDRAVDSRLAPNRDGLIEGNLTNDTGVELSNCRLLYGSWAWKLGELVDGETVTVDPSISPLKITTLLGKVESLSNPYANQNRWKTIPAIGDALSAGAMVTANGEPASRYLTDRDLTHHLAAGRALLLATLDDGPRSELVRPDCPLVSDEENAKEPSRRSWVFARFILPVSDE</sequence>
<dbReference type="AlphaFoldDB" id="A0A5C6A6A6"/>
<keyword evidence="2" id="KW-0732">Signal</keyword>
<evidence type="ECO:0000256" key="1">
    <source>
        <dbReference type="SAM" id="Phobius"/>
    </source>
</evidence>
<evidence type="ECO:0000313" key="3">
    <source>
        <dbReference type="EMBL" id="TWT94808.1"/>
    </source>
</evidence>
<proteinExistence type="predicted"/>
<keyword evidence="1" id="KW-0812">Transmembrane</keyword>
<evidence type="ECO:0000256" key="2">
    <source>
        <dbReference type="SAM" id="SignalP"/>
    </source>
</evidence>
<feature type="transmembrane region" description="Helical" evidence="1">
    <location>
        <begin position="404"/>
        <end position="425"/>
    </location>
</feature>
<name>A0A5C6A6A6_9BACT</name>